<dbReference type="AlphaFoldDB" id="A0A378I5I0"/>
<evidence type="ECO:0000313" key="3">
    <source>
        <dbReference type="EMBL" id="STX30102.1"/>
    </source>
</evidence>
<gene>
    <name evidence="3" type="primary">hda</name>
    <name evidence="3" type="ORF">NCTC13315_02666</name>
</gene>
<reference evidence="3 4" key="1">
    <citation type="submission" date="2018-06" db="EMBL/GenBank/DDBJ databases">
        <authorList>
            <consortium name="Pathogen Informatics"/>
            <person name="Doyle S."/>
        </authorList>
    </citation>
    <scope>NUCLEOTIDE SEQUENCE [LARGE SCALE GENOMIC DNA]</scope>
    <source>
        <strain evidence="3 4">NCTC13315</strain>
    </source>
</reference>
<dbReference type="PANTHER" id="PTHR30050">
    <property type="entry name" value="CHROMOSOMAL REPLICATION INITIATOR PROTEIN DNAA"/>
    <property type="match status" value="1"/>
</dbReference>
<dbReference type="InterPro" id="IPR017788">
    <property type="entry name" value="Hda"/>
</dbReference>
<evidence type="ECO:0000259" key="1">
    <source>
        <dbReference type="Pfam" id="PF00308"/>
    </source>
</evidence>
<dbReference type="EMBL" id="UGNV01000001">
    <property type="protein sequence ID" value="STX30102.1"/>
    <property type="molecule type" value="Genomic_DNA"/>
</dbReference>
<keyword evidence="4" id="KW-1185">Reference proteome</keyword>
<dbReference type="GO" id="GO:0032297">
    <property type="term" value="P:negative regulation of DNA-templated DNA replication initiation"/>
    <property type="evidence" value="ECO:0007669"/>
    <property type="project" value="InterPro"/>
</dbReference>
<dbReference type="PANTHER" id="PTHR30050:SF5">
    <property type="entry name" value="DNAA REGULATORY INACTIVATOR HDA"/>
    <property type="match status" value="1"/>
</dbReference>
<dbReference type="Gene3D" id="3.40.50.300">
    <property type="entry name" value="P-loop containing nucleotide triphosphate hydrolases"/>
    <property type="match status" value="1"/>
</dbReference>
<accession>A0A378I5I0</accession>
<evidence type="ECO:0000313" key="4">
    <source>
        <dbReference type="Proteomes" id="UP000254968"/>
    </source>
</evidence>
<protein>
    <submittedName>
        <fullName evidence="3">ATPase regulatory factor involved in DnaA inactivation</fullName>
    </submittedName>
</protein>
<dbReference type="Pfam" id="PF22688">
    <property type="entry name" value="Hda_lid"/>
    <property type="match status" value="1"/>
</dbReference>
<sequence length="237" mass="26973">MGQKSILNMQINSQLALAIQLNHQATLNNFCWDNNLFLQQQINYLLQDNGERFLYLWGESGCGKSHLLQACCHAIKHDSVYLPLNLLKEWGPNSIEGMEEQNLIALDDIDAVIADRAWEEAIFHLYNRIRENGKTILIAGRQTPTALGIQLPDLRSRLGWGLVIQIHELTDELKITALKQHAQQRGIHLSDSVALFLINRCTRNMHSLYKILDQLDEASLAAQRKITVPFVKSVLEL</sequence>
<dbReference type="InterPro" id="IPR055199">
    <property type="entry name" value="Hda_lid"/>
</dbReference>
<feature type="domain" description="Chromosomal replication initiator protein DnaA ATPAse" evidence="1">
    <location>
        <begin position="100"/>
        <end position="164"/>
    </location>
</feature>
<dbReference type="InterPro" id="IPR013317">
    <property type="entry name" value="DnaA_dom"/>
</dbReference>
<evidence type="ECO:0000259" key="2">
    <source>
        <dbReference type="Pfam" id="PF22688"/>
    </source>
</evidence>
<proteinExistence type="predicted"/>
<dbReference type="Proteomes" id="UP000254968">
    <property type="component" value="Unassembled WGS sequence"/>
</dbReference>
<dbReference type="Pfam" id="PF00308">
    <property type="entry name" value="Bac_DnaA"/>
    <property type="match status" value="1"/>
</dbReference>
<dbReference type="InterPro" id="IPR027417">
    <property type="entry name" value="P-loop_NTPase"/>
</dbReference>
<organism evidence="3 4">
    <name type="scientific">Legionella beliardensis</name>
    <dbReference type="NCBI Taxonomy" id="91822"/>
    <lineage>
        <taxon>Bacteria</taxon>
        <taxon>Pseudomonadati</taxon>
        <taxon>Pseudomonadota</taxon>
        <taxon>Gammaproteobacteria</taxon>
        <taxon>Legionellales</taxon>
        <taxon>Legionellaceae</taxon>
        <taxon>Legionella</taxon>
    </lineage>
</organism>
<dbReference type="GO" id="GO:0006270">
    <property type="term" value="P:DNA replication initiation"/>
    <property type="evidence" value="ECO:0007669"/>
    <property type="project" value="TreeGrafter"/>
</dbReference>
<name>A0A378I5I0_9GAMM</name>
<dbReference type="Gene3D" id="1.10.8.60">
    <property type="match status" value="1"/>
</dbReference>
<feature type="domain" description="Hda lid" evidence="2">
    <location>
        <begin position="171"/>
        <end position="235"/>
    </location>
</feature>
<dbReference type="SUPFAM" id="SSF52540">
    <property type="entry name" value="P-loop containing nucleoside triphosphate hydrolases"/>
    <property type="match status" value="1"/>
</dbReference>
<dbReference type="OrthoDB" id="9784878at2"/>
<dbReference type="NCBIfam" id="TIGR03420">
    <property type="entry name" value="DnaA_homol_Hda"/>
    <property type="match status" value="1"/>
</dbReference>